<evidence type="ECO:0000313" key="1">
    <source>
        <dbReference type="EMBL" id="QUC67211.1"/>
    </source>
</evidence>
<dbReference type="Proteomes" id="UP000682782">
    <property type="component" value="Chromosome"/>
</dbReference>
<proteinExistence type="predicted"/>
<gene>
    <name evidence="1" type="ORF">JYE49_00380</name>
</gene>
<dbReference type="EMBL" id="CP068393">
    <property type="protein sequence ID" value="QUC67211.1"/>
    <property type="molecule type" value="Genomic_DNA"/>
</dbReference>
<evidence type="ECO:0000313" key="2">
    <source>
        <dbReference type="Proteomes" id="UP000682782"/>
    </source>
</evidence>
<organism evidence="1 2">
    <name type="scientific">Aristaeella hokkaidonensis</name>
    <dbReference type="NCBI Taxonomy" id="3046382"/>
    <lineage>
        <taxon>Bacteria</taxon>
        <taxon>Bacillati</taxon>
        <taxon>Bacillota</taxon>
        <taxon>Clostridia</taxon>
        <taxon>Eubacteriales</taxon>
        <taxon>Aristaeellaceae</taxon>
        <taxon>Aristaeella</taxon>
    </lineage>
</organism>
<keyword evidence="2" id="KW-1185">Reference proteome</keyword>
<name>A0AC61N9I0_9FIRM</name>
<reference evidence="1" key="1">
    <citation type="submission" date="2021-01" db="EMBL/GenBank/DDBJ databases">
        <title>Complete genome sequence of Clostridiales bacterium R-7.</title>
        <authorList>
            <person name="Mahoney-Kurpe S.C."/>
            <person name="Palevich N."/>
            <person name="Koike S."/>
            <person name="Moon C.D."/>
            <person name="Attwood G.T."/>
        </authorList>
    </citation>
    <scope>NUCLEOTIDE SEQUENCE</scope>
    <source>
        <strain evidence="1">R-7</strain>
    </source>
</reference>
<accession>A0AC61N9I0</accession>
<sequence length="600" mass="68753">MNGTNDSLRTRRDLVQAATAILQPLTSCMTPGKARIYVGNGSAHYAEDVAGMECWSRALWALVPMLMGKCPEAEALWPLWQEGMIHGTDPGHEEYWGTIRDYDQRMVEMAVIGCGLCFVPEYFWNPLNESQRQHLYDWLNQINLYDMPKNNWRFFRILVNIGFLKNGMPVDEDRMREDMDLMESHYTADGWYFDYPTKRDYYTLWGFHFYSLLYAAVMDREDPERCVRIRERAALIAPRFACWFDREGRGLPYGRSLTYRFCQSSFWAAAAFAGVECRTPDIGQMKHLLLNNLRFWLNRPIFDRGGALTVGYGYPNLCAAEGYNAQGSPYWALKTFWILALPEEHAFWQAEEKEYLPPERFLDEQVRLLLTRDPENRQVVAYTVGNHAWEHMHEDEKYEKFAYSSQFAFSVAKEESALNRGAYDSMLAVRAEGRDLWHVRSGCEKYRLAEDRISFTWSPMNGVTIDTVIVPAGMWHVRRHVIRTDVTLEAAEGAFSVPRDWAGARPCDRIRTTTNAGEGYASAAGERGTSVIYGLEGYAKGEVIVTEPNTNLMEPRCVLPTLHSRLEPGEHKLLCAVYADAGNNLPDGIPEEVKKLAGTL</sequence>
<protein>
    <submittedName>
        <fullName evidence="1">DUF2264 domain-containing protein</fullName>
    </submittedName>
</protein>